<evidence type="ECO:0000313" key="2">
    <source>
        <dbReference type="Proteomes" id="UP000314294"/>
    </source>
</evidence>
<sequence length="106" mass="11555">MKAMASFSSGIGSVAFTMFWNMNLLEVKRQVGGDDADVEQVLHVLKLLLLEVAEDVQALRETTTQSEVIGSSVVDIVAESSRHHGEGIEIGVVLPQLPCLRTHIVR</sequence>
<evidence type="ECO:0000313" key="1">
    <source>
        <dbReference type="EMBL" id="TNN50287.1"/>
    </source>
</evidence>
<dbReference type="EMBL" id="SRLO01000624">
    <property type="protein sequence ID" value="TNN50287.1"/>
    <property type="molecule type" value="Genomic_DNA"/>
</dbReference>
<dbReference type="Proteomes" id="UP000314294">
    <property type="component" value="Unassembled WGS sequence"/>
</dbReference>
<gene>
    <name evidence="1" type="ORF">EYF80_039512</name>
</gene>
<protein>
    <submittedName>
        <fullName evidence="1">Uncharacterized protein</fullName>
    </submittedName>
</protein>
<reference evidence="1 2" key="1">
    <citation type="submission" date="2019-03" db="EMBL/GenBank/DDBJ databases">
        <title>First draft genome of Liparis tanakae, snailfish: a comprehensive survey of snailfish specific genes.</title>
        <authorList>
            <person name="Kim W."/>
            <person name="Song I."/>
            <person name="Jeong J.-H."/>
            <person name="Kim D."/>
            <person name="Kim S."/>
            <person name="Ryu S."/>
            <person name="Song J.Y."/>
            <person name="Lee S.K."/>
        </authorList>
    </citation>
    <scope>NUCLEOTIDE SEQUENCE [LARGE SCALE GENOMIC DNA]</scope>
    <source>
        <tissue evidence="1">Muscle</tissue>
    </source>
</reference>
<accession>A0A4Z2G9Q6</accession>
<organism evidence="1 2">
    <name type="scientific">Liparis tanakae</name>
    <name type="common">Tanaka's snailfish</name>
    <dbReference type="NCBI Taxonomy" id="230148"/>
    <lineage>
        <taxon>Eukaryota</taxon>
        <taxon>Metazoa</taxon>
        <taxon>Chordata</taxon>
        <taxon>Craniata</taxon>
        <taxon>Vertebrata</taxon>
        <taxon>Euteleostomi</taxon>
        <taxon>Actinopterygii</taxon>
        <taxon>Neopterygii</taxon>
        <taxon>Teleostei</taxon>
        <taxon>Neoteleostei</taxon>
        <taxon>Acanthomorphata</taxon>
        <taxon>Eupercaria</taxon>
        <taxon>Perciformes</taxon>
        <taxon>Cottioidei</taxon>
        <taxon>Cottales</taxon>
        <taxon>Liparidae</taxon>
        <taxon>Liparis</taxon>
    </lineage>
</organism>
<proteinExistence type="predicted"/>
<comment type="caution">
    <text evidence="1">The sequence shown here is derived from an EMBL/GenBank/DDBJ whole genome shotgun (WGS) entry which is preliminary data.</text>
</comment>
<keyword evidence="2" id="KW-1185">Reference proteome</keyword>
<dbReference type="AlphaFoldDB" id="A0A4Z2G9Q6"/>
<name>A0A4Z2G9Q6_9TELE</name>